<comment type="caution">
    <text evidence="2">The sequence shown here is derived from an EMBL/GenBank/DDBJ whole genome shotgun (WGS) entry which is preliminary data.</text>
</comment>
<proteinExistence type="predicted"/>
<name>A0A9P7EC04_9AGAM</name>
<evidence type="ECO:0000313" key="3">
    <source>
        <dbReference type="Proteomes" id="UP000807769"/>
    </source>
</evidence>
<evidence type="ECO:0000256" key="1">
    <source>
        <dbReference type="SAM" id="Phobius"/>
    </source>
</evidence>
<organism evidence="2 3">
    <name type="scientific">Suillus subaureus</name>
    <dbReference type="NCBI Taxonomy" id="48587"/>
    <lineage>
        <taxon>Eukaryota</taxon>
        <taxon>Fungi</taxon>
        <taxon>Dikarya</taxon>
        <taxon>Basidiomycota</taxon>
        <taxon>Agaricomycotina</taxon>
        <taxon>Agaricomycetes</taxon>
        <taxon>Agaricomycetidae</taxon>
        <taxon>Boletales</taxon>
        <taxon>Suillineae</taxon>
        <taxon>Suillaceae</taxon>
        <taxon>Suillus</taxon>
    </lineage>
</organism>
<keyword evidence="1" id="KW-0812">Transmembrane</keyword>
<accession>A0A9P7EC04</accession>
<protein>
    <submittedName>
        <fullName evidence="2">Uncharacterized protein</fullName>
    </submittedName>
</protein>
<gene>
    <name evidence="2" type="ORF">BJ212DRAFT_1353633</name>
</gene>
<feature type="transmembrane region" description="Helical" evidence="1">
    <location>
        <begin position="20"/>
        <end position="42"/>
    </location>
</feature>
<dbReference type="AlphaFoldDB" id="A0A9P7EC04"/>
<keyword evidence="1" id="KW-0472">Membrane</keyword>
<reference evidence="2" key="1">
    <citation type="journal article" date="2020" name="New Phytol.">
        <title>Comparative genomics reveals dynamic genome evolution in host specialist ectomycorrhizal fungi.</title>
        <authorList>
            <person name="Lofgren L.A."/>
            <person name="Nguyen N.H."/>
            <person name="Vilgalys R."/>
            <person name="Ruytinx J."/>
            <person name="Liao H.L."/>
            <person name="Branco S."/>
            <person name="Kuo A."/>
            <person name="LaButti K."/>
            <person name="Lipzen A."/>
            <person name="Andreopoulos W."/>
            <person name="Pangilinan J."/>
            <person name="Riley R."/>
            <person name="Hundley H."/>
            <person name="Na H."/>
            <person name="Barry K."/>
            <person name="Grigoriev I.V."/>
            <person name="Stajich J.E."/>
            <person name="Kennedy P.G."/>
        </authorList>
    </citation>
    <scope>NUCLEOTIDE SEQUENCE</scope>
    <source>
        <strain evidence="2">MN1</strain>
    </source>
</reference>
<sequence length="88" mass="9846">MSFGRSLLARLPHALGPLSLARTYHVGSFGFLTLFLFGSFGLQHVIDDMLEDNGPSSPSGHNHRVWMSTNSAKHQYERLQRLQTDSCT</sequence>
<dbReference type="EMBL" id="JABBWG010000015">
    <property type="protein sequence ID" value="KAG1816848.1"/>
    <property type="molecule type" value="Genomic_DNA"/>
</dbReference>
<dbReference type="GeneID" id="64629614"/>
<dbReference type="Proteomes" id="UP000807769">
    <property type="component" value="Unassembled WGS sequence"/>
</dbReference>
<keyword evidence="1" id="KW-1133">Transmembrane helix</keyword>
<dbReference type="RefSeq" id="XP_041193408.1">
    <property type="nucleotide sequence ID" value="XM_041335597.1"/>
</dbReference>
<evidence type="ECO:0000313" key="2">
    <source>
        <dbReference type="EMBL" id="KAG1816848.1"/>
    </source>
</evidence>
<keyword evidence="3" id="KW-1185">Reference proteome</keyword>